<dbReference type="EC" id="2.4.2.4" evidence="3"/>
<dbReference type="Pfam" id="PF02885">
    <property type="entry name" value="Glycos_trans_3N"/>
    <property type="match status" value="1"/>
</dbReference>
<name>A0A518JPR0_9BACT</name>
<dbReference type="SUPFAM" id="SSF54680">
    <property type="entry name" value="Pyrimidine nucleoside phosphorylase C-terminal domain"/>
    <property type="match status" value="1"/>
</dbReference>
<dbReference type="PANTHER" id="PTHR10515:SF0">
    <property type="entry name" value="THYMIDINE PHOSPHORYLASE"/>
    <property type="match status" value="1"/>
</dbReference>
<dbReference type="GO" id="GO:0005829">
    <property type="term" value="C:cytosol"/>
    <property type="evidence" value="ECO:0007669"/>
    <property type="project" value="TreeGrafter"/>
</dbReference>
<evidence type="ECO:0000256" key="1">
    <source>
        <dbReference type="ARBA" id="ARBA00006915"/>
    </source>
</evidence>
<feature type="domain" description="Pyrimidine nucleoside phosphorylase C-terminal" evidence="7">
    <location>
        <begin position="389"/>
        <end position="462"/>
    </location>
</feature>
<dbReference type="GO" id="GO:0009032">
    <property type="term" value="F:thymidine phosphorylase activity"/>
    <property type="evidence" value="ECO:0007669"/>
    <property type="project" value="UniProtKB-EC"/>
</dbReference>
<comment type="subunit">
    <text evidence="2">Homodimer.</text>
</comment>
<gene>
    <name evidence="8" type="primary">pdp</name>
    <name evidence="8" type="ORF">Poly24_12300</name>
</gene>
<dbReference type="Gene3D" id="3.40.1030.10">
    <property type="entry name" value="Nucleoside phosphorylase/phosphoribosyltransferase catalytic domain"/>
    <property type="match status" value="1"/>
</dbReference>
<dbReference type="KEGG" id="rcf:Poly24_12300"/>
<dbReference type="InterPro" id="IPR013102">
    <property type="entry name" value="PYNP_C"/>
</dbReference>
<dbReference type="Pfam" id="PF00591">
    <property type="entry name" value="Glycos_transf_3"/>
    <property type="match status" value="1"/>
</dbReference>
<dbReference type="InterPro" id="IPR018090">
    <property type="entry name" value="Pyrmidine_PPas_bac/euk"/>
</dbReference>
<dbReference type="InterPro" id="IPR000053">
    <property type="entry name" value="Thymidine/pyrmidine_PPase"/>
</dbReference>
<dbReference type="GO" id="GO:0006213">
    <property type="term" value="P:pyrimidine nucleoside metabolic process"/>
    <property type="evidence" value="ECO:0007669"/>
    <property type="project" value="InterPro"/>
</dbReference>
<keyword evidence="4 8" id="KW-0328">Glycosyltransferase</keyword>
<dbReference type="InterPro" id="IPR035902">
    <property type="entry name" value="Nuc_phospho_transferase"/>
</dbReference>
<evidence type="ECO:0000256" key="2">
    <source>
        <dbReference type="ARBA" id="ARBA00011738"/>
    </source>
</evidence>
<dbReference type="Proteomes" id="UP000315082">
    <property type="component" value="Chromosome"/>
</dbReference>
<dbReference type="SUPFAM" id="SSF47648">
    <property type="entry name" value="Nucleoside phosphorylase/phosphoribosyltransferase N-terminal domain"/>
    <property type="match status" value="1"/>
</dbReference>
<evidence type="ECO:0000256" key="5">
    <source>
        <dbReference type="ARBA" id="ARBA00022679"/>
    </source>
</evidence>
<dbReference type="InterPro" id="IPR036320">
    <property type="entry name" value="Glycosyl_Trfase_fam3_N_dom_sf"/>
</dbReference>
<protein>
    <recommendedName>
        <fullName evidence="3">thymidine phosphorylase</fullName>
        <ecNumber evidence="3">2.4.2.4</ecNumber>
    </recommendedName>
</protein>
<evidence type="ECO:0000313" key="9">
    <source>
        <dbReference type="Proteomes" id="UP000315082"/>
    </source>
</evidence>
<dbReference type="FunFam" id="3.40.1030.10:FF:000003">
    <property type="entry name" value="Pyrimidine-nucleoside phosphorylase"/>
    <property type="match status" value="1"/>
</dbReference>
<evidence type="ECO:0000259" key="7">
    <source>
        <dbReference type="SMART" id="SM00941"/>
    </source>
</evidence>
<comment type="catalytic activity">
    <reaction evidence="6">
        <text>thymidine + phosphate = 2-deoxy-alpha-D-ribose 1-phosphate + thymine</text>
        <dbReference type="Rhea" id="RHEA:16037"/>
        <dbReference type="ChEBI" id="CHEBI:17748"/>
        <dbReference type="ChEBI" id="CHEBI:17821"/>
        <dbReference type="ChEBI" id="CHEBI:43474"/>
        <dbReference type="ChEBI" id="CHEBI:57259"/>
        <dbReference type="EC" id="2.4.2.4"/>
    </reaction>
</comment>
<evidence type="ECO:0000256" key="3">
    <source>
        <dbReference type="ARBA" id="ARBA00011892"/>
    </source>
</evidence>
<dbReference type="InterPro" id="IPR017459">
    <property type="entry name" value="Glycosyl_Trfase_fam3_N_dom"/>
</dbReference>
<dbReference type="PANTHER" id="PTHR10515">
    <property type="entry name" value="THYMIDINE PHOSPHORYLASE"/>
    <property type="match status" value="1"/>
</dbReference>
<dbReference type="GO" id="GO:0004645">
    <property type="term" value="F:1,4-alpha-oligoglucan phosphorylase activity"/>
    <property type="evidence" value="ECO:0007669"/>
    <property type="project" value="InterPro"/>
</dbReference>
<keyword evidence="5 8" id="KW-0808">Transferase</keyword>
<dbReference type="Gene3D" id="1.20.970.10">
    <property type="entry name" value="Transferase, Pyrimidine Nucleoside Phosphorylase, Chain C"/>
    <property type="match status" value="1"/>
</dbReference>
<dbReference type="NCBIfam" id="NF004490">
    <property type="entry name" value="PRK05820.1"/>
    <property type="match status" value="1"/>
</dbReference>
<proteinExistence type="inferred from homology"/>
<dbReference type="PROSITE" id="PS00647">
    <property type="entry name" value="THYMID_PHOSPHORYLASE"/>
    <property type="match status" value="1"/>
</dbReference>
<organism evidence="8 9">
    <name type="scientific">Rosistilla carotiformis</name>
    <dbReference type="NCBI Taxonomy" id="2528017"/>
    <lineage>
        <taxon>Bacteria</taxon>
        <taxon>Pseudomonadati</taxon>
        <taxon>Planctomycetota</taxon>
        <taxon>Planctomycetia</taxon>
        <taxon>Pirellulales</taxon>
        <taxon>Pirellulaceae</taxon>
        <taxon>Rosistilla</taxon>
    </lineage>
</organism>
<dbReference type="NCBIfam" id="TIGR02644">
    <property type="entry name" value="Y_phosphoryl"/>
    <property type="match status" value="1"/>
</dbReference>
<dbReference type="SMART" id="SM00941">
    <property type="entry name" value="PYNP_C"/>
    <property type="match status" value="1"/>
</dbReference>
<evidence type="ECO:0000256" key="6">
    <source>
        <dbReference type="ARBA" id="ARBA00048550"/>
    </source>
</evidence>
<dbReference type="InterPro" id="IPR017872">
    <property type="entry name" value="Pyrmidine_PPase_CS"/>
</dbReference>
<dbReference type="EMBL" id="CP036348">
    <property type="protein sequence ID" value="QDV67530.1"/>
    <property type="molecule type" value="Genomic_DNA"/>
</dbReference>
<dbReference type="PIRSF" id="PIRSF000478">
    <property type="entry name" value="TP_PyNP"/>
    <property type="match status" value="1"/>
</dbReference>
<dbReference type="InterPro" id="IPR000312">
    <property type="entry name" value="Glycosyl_Trfase_fam3"/>
</dbReference>
<dbReference type="GO" id="GO:0006206">
    <property type="term" value="P:pyrimidine nucleobase metabolic process"/>
    <property type="evidence" value="ECO:0007669"/>
    <property type="project" value="InterPro"/>
</dbReference>
<keyword evidence="9" id="KW-1185">Reference proteome</keyword>
<evidence type="ECO:0000313" key="8">
    <source>
        <dbReference type="EMBL" id="QDV67530.1"/>
    </source>
</evidence>
<dbReference type="InterPro" id="IPR036566">
    <property type="entry name" value="PYNP-like_C_sf"/>
</dbReference>
<accession>A0A518JPR0</accession>
<evidence type="ECO:0000256" key="4">
    <source>
        <dbReference type="ARBA" id="ARBA00022676"/>
    </source>
</evidence>
<dbReference type="Gene3D" id="3.90.1170.30">
    <property type="entry name" value="Pyrimidine nucleoside phosphorylase-like, C-terminal domain"/>
    <property type="match status" value="1"/>
</dbReference>
<dbReference type="SUPFAM" id="SSF52418">
    <property type="entry name" value="Nucleoside phosphorylase/phosphoribosyltransferase catalytic domain"/>
    <property type="match status" value="1"/>
</dbReference>
<dbReference type="AlphaFoldDB" id="A0A518JPR0"/>
<comment type="similarity">
    <text evidence="1">Belongs to the thymidine/pyrimidine-nucleoside phosphorylase family.</text>
</comment>
<reference evidence="8 9" key="1">
    <citation type="submission" date="2019-02" db="EMBL/GenBank/DDBJ databases">
        <title>Deep-cultivation of Planctomycetes and their phenomic and genomic characterization uncovers novel biology.</title>
        <authorList>
            <person name="Wiegand S."/>
            <person name="Jogler M."/>
            <person name="Boedeker C."/>
            <person name="Pinto D."/>
            <person name="Vollmers J."/>
            <person name="Rivas-Marin E."/>
            <person name="Kohn T."/>
            <person name="Peeters S.H."/>
            <person name="Heuer A."/>
            <person name="Rast P."/>
            <person name="Oberbeckmann S."/>
            <person name="Bunk B."/>
            <person name="Jeske O."/>
            <person name="Meyerdierks A."/>
            <person name="Storesund J.E."/>
            <person name="Kallscheuer N."/>
            <person name="Luecker S."/>
            <person name="Lage O.M."/>
            <person name="Pohl T."/>
            <person name="Merkel B.J."/>
            <person name="Hornburger P."/>
            <person name="Mueller R.-W."/>
            <person name="Bruemmer F."/>
            <person name="Labrenz M."/>
            <person name="Spormann A.M."/>
            <person name="Op den Camp H."/>
            <person name="Overmann J."/>
            <person name="Amann R."/>
            <person name="Jetten M.S.M."/>
            <person name="Mascher T."/>
            <person name="Medema M.H."/>
            <person name="Devos D.P."/>
            <person name="Kaster A.-K."/>
            <person name="Ovreas L."/>
            <person name="Rohde M."/>
            <person name="Galperin M.Y."/>
            <person name="Jogler C."/>
        </authorList>
    </citation>
    <scope>NUCLEOTIDE SEQUENCE [LARGE SCALE GENOMIC DNA]</scope>
    <source>
        <strain evidence="8 9">Poly24</strain>
    </source>
</reference>
<dbReference type="Pfam" id="PF07831">
    <property type="entry name" value="PYNP_C"/>
    <property type="match status" value="1"/>
</dbReference>
<sequence length="481" mass="51333">MPLAMWRTMFLGSGDASLRRLSTCETSTKRGITEAGQAAESSRFYDGGNGLIPAVLIAKKRDGHPLNDAEIAWFIEAFTRGEVSDPQMSAMAMAICLRGMTPQEISALTAAMLASGESLPRDTSSVPRVDKHSTGGLGDKVSLILAPLLACCDVQVPMISGRGLGLTGGTLDKLESIPGFRCDFDLDQSAQLLKAVGCHIVSASERLAPADRRLYSLRDVTGTVESVSLITASILSKKLAASLDALVMDVKVGSGAFMKSHSDALQLANALVETGTEMQLPVSALMTDMDQPLGRAVGNALEVNEVLDLLRGQGPGEVRELTLQLSAEALLAAKVCTSRDQALLRLQRVWDDGSAMERFEKMIAAQGARISGQLPVAAKHPIVAQRAGFVHLIECSTIGQCVVDLGGGRRSAGDTIDPAVGLQVDVAIGERIESGQPLGFVFCRDDQAERWTKELQRSFIIDDEPVAPRPLIIQRIESKKT</sequence>